<dbReference type="OrthoDB" id="538336at2759"/>
<dbReference type="AlphaFoldDB" id="A0A0C9YRX9"/>
<dbReference type="PANTHER" id="PTHR10909:SF250">
    <property type="entry name" value="PEROXISOMAL ACYL-COENZYME A OXIDASE 1"/>
    <property type="match status" value="1"/>
</dbReference>
<dbReference type="GO" id="GO:0005777">
    <property type="term" value="C:peroxisome"/>
    <property type="evidence" value="ECO:0007669"/>
    <property type="project" value="InterPro"/>
</dbReference>
<dbReference type="STRING" id="765257.A0A0C9YRX9"/>
<feature type="domain" description="Acyl-CoA oxidase C-alpha1" evidence="1">
    <location>
        <begin position="108"/>
        <end position="144"/>
    </location>
</feature>
<keyword evidence="3" id="KW-1185">Reference proteome</keyword>
<sequence length="149" mass="16365">MSTKWWIGRLGKTATHGIIQAQLILPGGENAGPHLLLIQLQSLEDHMMLPGISIGDIGPKACGGLAVMDNGYTRFHHIHIPQTNMFSRFAGVMEDGGYIQPWNPKHSFGGMMCIQASMVMTGGWTLARAITITIQYTTVRHQGECMNMD</sequence>
<dbReference type="InterPro" id="IPR046373">
    <property type="entry name" value="Acyl-CoA_Oxase/DH_mid-dom_sf"/>
</dbReference>
<dbReference type="GO" id="GO:0033540">
    <property type="term" value="P:fatty acid beta-oxidation using acyl-CoA oxidase"/>
    <property type="evidence" value="ECO:0007669"/>
    <property type="project" value="TreeGrafter"/>
</dbReference>
<dbReference type="HOGENOM" id="CLU_014629_0_2_1"/>
<dbReference type="GO" id="GO:0071949">
    <property type="term" value="F:FAD binding"/>
    <property type="evidence" value="ECO:0007669"/>
    <property type="project" value="InterPro"/>
</dbReference>
<dbReference type="PANTHER" id="PTHR10909">
    <property type="entry name" value="ELECTRON TRANSPORT OXIDOREDUCTASE"/>
    <property type="match status" value="1"/>
</dbReference>
<reference evidence="2 3" key="1">
    <citation type="submission" date="2014-04" db="EMBL/GenBank/DDBJ databases">
        <authorList>
            <consortium name="DOE Joint Genome Institute"/>
            <person name="Kuo A."/>
            <person name="Kohler A."/>
            <person name="Costa M.D."/>
            <person name="Nagy L.G."/>
            <person name="Floudas D."/>
            <person name="Copeland A."/>
            <person name="Barry K.W."/>
            <person name="Cichocki N."/>
            <person name="Veneault-Fourrey C."/>
            <person name="LaButti K."/>
            <person name="Lindquist E.A."/>
            <person name="Lipzen A."/>
            <person name="Lundell T."/>
            <person name="Morin E."/>
            <person name="Murat C."/>
            <person name="Sun H."/>
            <person name="Tunlid A."/>
            <person name="Henrissat B."/>
            <person name="Grigoriev I.V."/>
            <person name="Hibbett D.S."/>
            <person name="Martin F."/>
            <person name="Nordberg H.P."/>
            <person name="Cantor M.N."/>
            <person name="Hua S.X."/>
        </authorList>
    </citation>
    <scope>NUCLEOTIDE SEQUENCE [LARGE SCALE GENOMIC DNA]</scope>
    <source>
        <strain evidence="2 3">441</strain>
    </source>
</reference>
<name>A0A0C9YRX9_9AGAM</name>
<dbReference type="GO" id="GO:0055088">
    <property type="term" value="P:lipid homeostasis"/>
    <property type="evidence" value="ECO:0007669"/>
    <property type="project" value="TreeGrafter"/>
</dbReference>
<evidence type="ECO:0000259" key="1">
    <source>
        <dbReference type="Pfam" id="PF22924"/>
    </source>
</evidence>
<organism evidence="2 3">
    <name type="scientific">Pisolithus microcarpus 441</name>
    <dbReference type="NCBI Taxonomy" id="765257"/>
    <lineage>
        <taxon>Eukaryota</taxon>
        <taxon>Fungi</taxon>
        <taxon>Dikarya</taxon>
        <taxon>Basidiomycota</taxon>
        <taxon>Agaricomycotina</taxon>
        <taxon>Agaricomycetes</taxon>
        <taxon>Agaricomycetidae</taxon>
        <taxon>Boletales</taxon>
        <taxon>Sclerodermatineae</taxon>
        <taxon>Pisolithaceae</taxon>
        <taxon>Pisolithus</taxon>
    </lineage>
</organism>
<reference evidence="3" key="2">
    <citation type="submission" date="2015-01" db="EMBL/GenBank/DDBJ databases">
        <title>Evolutionary Origins and Diversification of the Mycorrhizal Mutualists.</title>
        <authorList>
            <consortium name="DOE Joint Genome Institute"/>
            <consortium name="Mycorrhizal Genomics Consortium"/>
            <person name="Kohler A."/>
            <person name="Kuo A."/>
            <person name="Nagy L.G."/>
            <person name="Floudas D."/>
            <person name="Copeland A."/>
            <person name="Barry K.W."/>
            <person name="Cichocki N."/>
            <person name="Veneault-Fourrey C."/>
            <person name="LaButti K."/>
            <person name="Lindquist E.A."/>
            <person name="Lipzen A."/>
            <person name="Lundell T."/>
            <person name="Morin E."/>
            <person name="Murat C."/>
            <person name="Riley R."/>
            <person name="Ohm R."/>
            <person name="Sun H."/>
            <person name="Tunlid A."/>
            <person name="Henrissat B."/>
            <person name="Grigoriev I.V."/>
            <person name="Hibbett D.S."/>
            <person name="Martin F."/>
        </authorList>
    </citation>
    <scope>NUCLEOTIDE SEQUENCE [LARGE SCALE GENOMIC DNA]</scope>
    <source>
        <strain evidence="3">441</strain>
    </source>
</reference>
<proteinExistence type="predicted"/>
<evidence type="ECO:0000313" key="3">
    <source>
        <dbReference type="Proteomes" id="UP000054018"/>
    </source>
</evidence>
<evidence type="ECO:0000313" key="2">
    <source>
        <dbReference type="EMBL" id="KIK16644.1"/>
    </source>
</evidence>
<dbReference type="Pfam" id="PF22924">
    <property type="entry name" value="ACOX_C_alpha1"/>
    <property type="match status" value="1"/>
</dbReference>
<dbReference type="InterPro" id="IPR055060">
    <property type="entry name" value="ACOX_C_alpha1"/>
</dbReference>
<accession>A0A0C9YRX9</accession>
<dbReference type="InterPro" id="IPR012258">
    <property type="entry name" value="Acyl-CoA_oxidase"/>
</dbReference>
<gene>
    <name evidence="2" type="ORF">PISMIDRAFT_636107</name>
</gene>
<dbReference type="InterPro" id="IPR009100">
    <property type="entry name" value="AcylCoA_DH/oxidase_NM_dom_sf"/>
</dbReference>
<dbReference type="Gene3D" id="2.40.110.10">
    <property type="entry name" value="Butyryl-CoA Dehydrogenase, subunit A, domain 2"/>
    <property type="match status" value="1"/>
</dbReference>
<dbReference type="SUPFAM" id="SSF56645">
    <property type="entry name" value="Acyl-CoA dehydrogenase NM domain-like"/>
    <property type="match status" value="1"/>
</dbReference>
<protein>
    <recommendedName>
        <fullName evidence="1">Acyl-CoA oxidase C-alpha1 domain-containing protein</fullName>
    </recommendedName>
</protein>
<dbReference type="Proteomes" id="UP000054018">
    <property type="component" value="Unassembled WGS sequence"/>
</dbReference>
<dbReference type="GO" id="GO:0005504">
    <property type="term" value="F:fatty acid binding"/>
    <property type="evidence" value="ECO:0007669"/>
    <property type="project" value="TreeGrafter"/>
</dbReference>
<dbReference type="GO" id="GO:0003997">
    <property type="term" value="F:acyl-CoA oxidase activity"/>
    <property type="evidence" value="ECO:0007669"/>
    <property type="project" value="InterPro"/>
</dbReference>
<dbReference type="EMBL" id="KN833850">
    <property type="protein sequence ID" value="KIK16644.1"/>
    <property type="molecule type" value="Genomic_DNA"/>
</dbReference>